<evidence type="ECO:0000313" key="4">
    <source>
        <dbReference type="Proteomes" id="UP000614216"/>
    </source>
</evidence>
<feature type="chain" id="PRO_5036837591" description="BZIP transcription factor" evidence="2">
    <location>
        <begin position="24"/>
        <end position="296"/>
    </location>
</feature>
<keyword evidence="4" id="KW-1185">Reference proteome</keyword>
<proteinExistence type="predicted"/>
<reference evidence="3" key="1">
    <citation type="submission" date="2021-01" db="EMBL/GenBank/DDBJ databases">
        <title>Fulvivirga kasyanovii gen. nov., sp nov., a novel member of the phylum Bacteroidetes isolated from seawater in a mussel farm.</title>
        <authorList>
            <person name="Zhao L.-H."/>
            <person name="Wang Z.-J."/>
        </authorList>
    </citation>
    <scope>NUCLEOTIDE SEQUENCE</scope>
    <source>
        <strain evidence="3">29W222</strain>
    </source>
</reference>
<gene>
    <name evidence="3" type="ORF">JMN32_20505</name>
</gene>
<comment type="caution">
    <text evidence="3">The sequence shown here is derived from an EMBL/GenBank/DDBJ whole genome shotgun (WGS) entry which is preliminary data.</text>
</comment>
<protein>
    <recommendedName>
        <fullName evidence="5">BZIP transcription factor</fullName>
    </recommendedName>
</protein>
<organism evidence="3 4">
    <name type="scientific">Fulvivirga marina</name>
    <dbReference type="NCBI Taxonomy" id="2494733"/>
    <lineage>
        <taxon>Bacteria</taxon>
        <taxon>Pseudomonadati</taxon>
        <taxon>Bacteroidota</taxon>
        <taxon>Cytophagia</taxon>
        <taxon>Cytophagales</taxon>
        <taxon>Fulvivirgaceae</taxon>
        <taxon>Fulvivirga</taxon>
    </lineage>
</organism>
<feature type="coiled-coil region" evidence="1">
    <location>
        <begin position="260"/>
        <end position="294"/>
    </location>
</feature>
<evidence type="ECO:0000256" key="1">
    <source>
        <dbReference type="SAM" id="Coils"/>
    </source>
</evidence>
<feature type="signal peptide" evidence="2">
    <location>
        <begin position="1"/>
        <end position="23"/>
    </location>
</feature>
<evidence type="ECO:0000313" key="3">
    <source>
        <dbReference type="EMBL" id="MBL6448706.1"/>
    </source>
</evidence>
<dbReference type="AlphaFoldDB" id="A0A937G5C0"/>
<sequence length="296" mass="32671">MNYYVRFLLQILCLIVFIGSAKAQWVDDGGDGIGDIYYNNGNVGVGTINPQRKFHISEEGMVQLRLERPYTSEGFSDIGSASGHLYFYPGGYTLKNGNFIVHTSGNVGIGTTSPMSKLDVDGAVLASEFKLHSGDGKSALYMQEASTSTDPFRLTLGGQTIAGGIMIGREDWMSKVMIPWNVGIGTNDPGSFKLAVEGKIGAREIQVTSVTPWPDYVFEEGYNLTELSEVERYVKENKHLPGIPTANDVEEDGVNLGEMNAKLLEKVEELTLYLIEMKKENEELKTRVKKLEDGYE</sequence>
<accession>A0A937G5C0</accession>
<evidence type="ECO:0000256" key="2">
    <source>
        <dbReference type="SAM" id="SignalP"/>
    </source>
</evidence>
<keyword evidence="1" id="KW-0175">Coiled coil</keyword>
<evidence type="ECO:0008006" key="5">
    <source>
        <dbReference type="Google" id="ProtNLM"/>
    </source>
</evidence>
<name>A0A937G5C0_9BACT</name>
<keyword evidence="2" id="KW-0732">Signal</keyword>
<dbReference type="Proteomes" id="UP000614216">
    <property type="component" value="Unassembled WGS sequence"/>
</dbReference>
<dbReference type="RefSeq" id="WP_202858238.1">
    <property type="nucleotide sequence ID" value="NZ_JAEUGD010000064.1"/>
</dbReference>
<dbReference type="EMBL" id="JAEUGD010000064">
    <property type="protein sequence ID" value="MBL6448706.1"/>
    <property type="molecule type" value="Genomic_DNA"/>
</dbReference>